<evidence type="ECO:0000313" key="3">
    <source>
        <dbReference type="Proteomes" id="UP000305792"/>
    </source>
</evidence>
<dbReference type="Gene3D" id="3.40.710.10">
    <property type="entry name" value="DD-peptidase/beta-lactamase superfamily"/>
    <property type="match status" value="1"/>
</dbReference>
<protein>
    <submittedName>
        <fullName evidence="2">Beta-lactamase family protein</fullName>
    </submittedName>
</protein>
<dbReference type="Pfam" id="PF00144">
    <property type="entry name" value="Beta-lactamase"/>
    <property type="match status" value="1"/>
</dbReference>
<dbReference type="PANTHER" id="PTHR46825">
    <property type="entry name" value="D-ALANYL-D-ALANINE-CARBOXYPEPTIDASE/ENDOPEPTIDASE AMPH"/>
    <property type="match status" value="1"/>
</dbReference>
<evidence type="ECO:0000259" key="1">
    <source>
        <dbReference type="Pfam" id="PF00144"/>
    </source>
</evidence>
<organism evidence="2 3">
    <name type="scientific">Glycomyces paridis</name>
    <dbReference type="NCBI Taxonomy" id="2126555"/>
    <lineage>
        <taxon>Bacteria</taxon>
        <taxon>Bacillati</taxon>
        <taxon>Actinomycetota</taxon>
        <taxon>Actinomycetes</taxon>
        <taxon>Glycomycetales</taxon>
        <taxon>Glycomycetaceae</taxon>
        <taxon>Glycomyces</taxon>
    </lineage>
</organism>
<dbReference type="SUPFAM" id="SSF56601">
    <property type="entry name" value="beta-lactamase/transpeptidase-like"/>
    <property type="match status" value="1"/>
</dbReference>
<comment type="caution">
    <text evidence="2">The sequence shown here is derived from an EMBL/GenBank/DDBJ whole genome shotgun (WGS) entry which is preliminary data.</text>
</comment>
<dbReference type="AlphaFoldDB" id="A0A4S8P3F9"/>
<dbReference type="InterPro" id="IPR050491">
    <property type="entry name" value="AmpC-like"/>
</dbReference>
<dbReference type="PANTHER" id="PTHR46825:SF9">
    <property type="entry name" value="BETA-LACTAMASE-RELATED DOMAIN-CONTAINING PROTEIN"/>
    <property type="match status" value="1"/>
</dbReference>
<dbReference type="InterPro" id="IPR012338">
    <property type="entry name" value="Beta-lactam/transpept-like"/>
</dbReference>
<keyword evidence="3" id="KW-1185">Reference proteome</keyword>
<gene>
    <name evidence="2" type="ORF">E9998_21130</name>
</gene>
<accession>A0A4S8P3F9</accession>
<proteinExistence type="predicted"/>
<dbReference type="EMBL" id="STGX01000018">
    <property type="protein sequence ID" value="THV24518.1"/>
    <property type="molecule type" value="Genomic_DNA"/>
</dbReference>
<dbReference type="Proteomes" id="UP000305792">
    <property type="component" value="Unassembled WGS sequence"/>
</dbReference>
<reference evidence="2 3" key="1">
    <citation type="journal article" date="2018" name="Int. J. Syst. Evol. Microbiol.">
        <title>Glycomyces paridis sp. nov., isolated from the medicinal plant Paris polyphylla.</title>
        <authorList>
            <person name="Fang X.M."/>
            <person name="Bai J.L."/>
            <person name="Su J."/>
            <person name="Zhao L.L."/>
            <person name="Liu H.Y."/>
            <person name="Ma B.P."/>
            <person name="Zhang Y.Q."/>
            <person name="Yu L.Y."/>
        </authorList>
    </citation>
    <scope>NUCLEOTIDE SEQUENCE [LARGE SCALE GENOMIC DNA]</scope>
    <source>
        <strain evidence="2 3">CPCC 204357</strain>
    </source>
</reference>
<sequence>MARRCQTGRLRLSLRSDMVSIGQVREDLGSNLPRLALRHGVPGVSVAVGVDGEVVEAVAGVVNTRTRVPVAPDSVFQIQSVTKVWTATLVMQLVDGGLVGLDDPVRSHLPGFRTADPAASGSITIRHLLTHTGGFEGDLWKATTTGDDALQRLVEDCVPELPQSEAPGSRYSYCSAGMAVLGRIVETKRRMPFAAALRTHLADPLGIEELACNADEALGFNTAMGHVPQGDRGMRPLPVWATFPESNAPAGSHLSMSARALLAFGRMHLADGLAPGGARLLTEDAAKAMRLPETRIPASPHDRKHIGLVWELTHGGKVVSHAGGTIGIASILVLVPAQGLSIALLINGGDFNGLYGDLVAPWIESAAGVSTAPTRAPAPADLGSDLARYVGDYGTRNQRSTVSIGEDGRLELSYTGAAEGAARFALAGLPAGPFTAEIRRVEGDLFASVGRDGTAGGYVEFLDGDEAGRARFVHTSGRSIPRLP</sequence>
<evidence type="ECO:0000313" key="2">
    <source>
        <dbReference type="EMBL" id="THV24518.1"/>
    </source>
</evidence>
<name>A0A4S8P3F9_9ACTN</name>
<dbReference type="InterPro" id="IPR001466">
    <property type="entry name" value="Beta-lactam-related"/>
</dbReference>
<feature type="domain" description="Beta-lactamase-related" evidence="1">
    <location>
        <begin position="38"/>
        <end position="351"/>
    </location>
</feature>